<reference evidence="2 3" key="1">
    <citation type="submission" date="2016-10" db="EMBL/GenBank/DDBJ databases">
        <authorList>
            <person name="de Groot N.N."/>
        </authorList>
    </citation>
    <scope>NUCLEOTIDE SEQUENCE [LARGE SCALE GENOMIC DNA]</scope>
    <source>
        <strain evidence="2 3">DSM 17890</strain>
    </source>
</reference>
<evidence type="ECO:0000313" key="3">
    <source>
        <dbReference type="Proteomes" id="UP000199118"/>
    </source>
</evidence>
<dbReference type="STRING" id="356660.SAMN05444336_102148"/>
<organism evidence="2 3">
    <name type="scientific">Albimonas donghaensis</name>
    <dbReference type="NCBI Taxonomy" id="356660"/>
    <lineage>
        <taxon>Bacteria</taxon>
        <taxon>Pseudomonadati</taxon>
        <taxon>Pseudomonadota</taxon>
        <taxon>Alphaproteobacteria</taxon>
        <taxon>Rhodobacterales</taxon>
        <taxon>Paracoccaceae</taxon>
        <taxon>Albimonas</taxon>
    </lineage>
</organism>
<sequence length="144" mass="14666">MSERFGRDWWPEGVAFPALRLAAGLILGALTAAALATGTAVAVTALMGAGDLARVALQVLFPTAAGFMVFAATFGFAAMLGLWSARRRDVKAFAALGAACGVVFAFATAMLFGQAPSPTQPIVMGAAGALVLLVARWVAGVRPL</sequence>
<evidence type="ECO:0000256" key="1">
    <source>
        <dbReference type="SAM" id="Phobius"/>
    </source>
</evidence>
<feature type="transmembrane region" description="Helical" evidence="1">
    <location>
        <begin position="92"/>
        <end position="115"/>
    </location>
</feature>
<feature type="transmembrane region" description="Helical" evidence="1">
    <location>
        <begin position="59"/>
        <end position="80"/>
    </location>
</feature>
<name>A0A1H2VSA9_9RHOB</name>
<feature type="transmembrane region" description="Helical" evidence="1">
    <location>
        <begin position="21"/>
        <end position="47"/>
    </location>
</feature>
<dbReference type="Proteomes" id="UP000199118">
    <property type="component" value="Unassembled WGS sequence"/>
</dbReference>
<proteinExistence type="predicted"/>
<dbReference type="AlphaFoldDB" id="A0A1H2VSA9"/>
<feature type="transmembrane region" description="Helical" evidence="1">
    <location>
        <begin position="121"/>
        <end position="139"/>
    </location>
</feature>
<dbReference type="RefSeq" id="WP_092680426.1">
    <property type="nucleotide sequence ID" value="NZ_FNMZ01000002.1"/>
</dbReference>
<dbReference type="EMBL" id="FNMZ01000002">
    <property type="protein sequence ID" value="SDW70759.1"/>
    <property type="molecule type" value="Genomic_DNA"/>
</dbReference>
<accession>A0A1H2VSA9</accession>
<keyword evidence="1" id="KW-0472">Membrane</keyword>
<evidence type="ECO:0000313" key="2">
    <source>
        <dbReference type="EMBL" id="SDW70759.1"/>
    </source>
</evidence>
<gene>
    <name evidence="2" type="ORF">SAMN05444336_102148</name>
</gene>
<keyword evidence="1" id="KW-1133">Transmembrane helix</keyword>
<keyword evidence="1" id="KW-0812">Transmembrane</keyword>
<keyword evidence="3" id="KW-1185">Reference proteome</keyword>
<protein>
    <submittedName>
        <fullName evidence="2">Uncharacterized protein</fullName>
    </submittedName>
</protein>